<dbReference type="FunFam" id="3.80.10.10:FF:000383">
    <property type="entry name" value="Leucine-rich repeat receptor protein kinase EMS1"/>
    <property type="match status" value="1"/>
</dbReference>
<keyword evidence="11 15" id="KW-1133">Transmembrane helix</keyword>
<keyword evidence="3" id="KW-0723">Serine/threonine-protein kinase</keyword>
<dbReference type="AlphaFoldDB" id="A0AAN7GVW3"/>
<evidence type="ECO:0000313" key="18">
    <source>
        <dbReference type="EMBL" id="KAK4747510.1"/>
    </source>
</evidence>
<evidence type="ECO:0000256" key="2">
    <source>
        <dbReference type="ARBA" id="ARBA00008684"/>
    </source>
</evidence>
<evidence type="ECO:0000256" key="13">
    <source>
        <dbReference type="ARBA" id="ARBA00023180"/>
    </source>
</evidence>
<dbReference type="PROSITE" id="PS50011">
    <property type="entry name" value="PROTEIN_KINASE_DOM"/>
    <property type="match status" value="1"/>
</dbReference>
<dbReference type="GO" id="GO:0004672">
    <property type="term" value="F:protein kinase activity"/>
    <property type="evidence" value="ECO:0007669"/>
    <property type="project" value="InterPro"/>
</dbReference>
<dbReference type="InterPro" id="IPR011009">
    <property type="entry name" value="Kinase-like_dom_sf"/>
</dbReference>
<dbReference type="SMART" id="SM00220">
    <property type="entry name" value="S_TKc"/>
    <property type="match status" value="1"/>
</dbReference>
<dbReference type="GO" id="GO:0033612">
    <property type="term" value="F:receptor serine/threonine kinase binding"/>
    <property type="evidence" value="ECO:0007669"/>
    <property type="project" value="TreeGrafter"/>
</dbReference>
<dbReference type="Pfam" id="PF13855">
    <property type="entry name" value="LRR_8"/>
    <property type="match status" value="2"/>
</dbReference>
<reference evidence="18 19" key="1">
    <citation type="journal article" date="2023" name="Hortic Res">
        <title>Pangenome of water caltrop reveals structural variations and asymmetric subgenome divergence after allopolyploidization.</title>
        <authorList>
            <person name="Zhang X."/>
            <person name="Chen Y."/>
            <person name="Wang L."/>
            <person name="Yuan Y."/>
            <person name="Fang M."/>
            <person name="Shi L."/>
            <person name="Lu R."/>
            <person name="Comes H.P."/>
            <person name="Ma Y."/>
            <person name="Chen Y."/>
            <person name="Huang G."/>
            <person name="Zhou Y."/>
            <person name="Zheng Z."/>
            <person name="Qiu Y."/>
        </authorList>
    </citation>
    <scope>NUCLEOTIDE SEQUENCE [LARGE SCALE GENOMIC DNA]</scope>
    <source>
        <tissue evidence="18">Roots</tissue>
    </source>
</reference>
<evidence type="ECO:0000256" key="5">
    <source>
        <dbReference type="ARBA" id="ARBA00022679"/>
    </source>
</evidence>
<dbReference type="InterPro" id="IPR032675">
    <property type="entry name" value="LRR_dom_sf"/>
</dbReference>
<dbReference type="EMBL" id="JAXIOK010000019">
    <property type="protein sequence ID" value="KAK4747510.1"/>
    <property type="molecule type" value="Genomic_DNA"/>
</dbReference>
<evidence type="ECO:0000256" key="14">
    <source>
        <dbReference type="PROSITE-ProRule" id="PRU10141"/>
    </source>
</evidence>
<evidence type="ECO:0000259" key="17">
    <source>
        <dbReference type="PROSITE" id="PS50011"/>
    </source>
</evidence>
<protein>
    <recommendedName>
        <fullName evidence="17">Protein kinase domain-containing protein</fullName>
    </recommendedName>
</protein>
<dbReference type="SMART" id="SM00365">
    <property type="entry name" value="LRR_SD22"/>
    <property type="match status" value="5"/>
</dbReference>
<feature type="binding site" evidence="14">
    <location>
        <position position="719"/>
    </location>
    <ligand>
        <name>ATP</name>
        <dbReference type="ChEBI" id="CHEBI:30616"/>
    </ligand>
</feature>
<evidence type="ECO:0000256" key="7">
    <source>
        <dbReference type="ARBA" id="ARBA00022737"/>
    </source>
</evidence>
<dbReference type="SUPFAM" id="SSF52047">
    <property type="entry name" value="RNI-like"/>
    <property type="match status" value="1"/>
</dbReference>
<evidence type="ECO:0000256" key="3">
    <source>
        <dbReference type="ARBA" id="ARBA00022527"/>
    </source>
</evidence>
<comment type="caution">
    <text evidence="18">The sequence shown here is derived from an EMBL/GenBank/DDBJ whole genome shotgun (WGS) entry which is preliminary data.</text>
</comment>
<dbReference type="Pfam" id="PF07714">
    <property type="entry name" value="PK_Tyr_Ser-Thr"/>
    <property type="match status" value="1"/>
</dbReference>
<dbReference type="FunFam" id="1.10.510.10:FF:000365">
    <property type="entry name" value="Leucine-rich repeat receptor-like serine/threonine-protein kinase At1g17230"/>
    <property type="match status" value="1"/>
</dbReference>
<keyword evidence="4" id="KW-0433">Leucine-rich repeat</keyword>
<keyword evidence="5" id="KW-0808">Transferase</keyword>
<keyword evidence="19" id="KW-1185">Reference proteome</keyword>
<dbReference type="Proteomes" id="UP001345219">
    <property type="component" value="Chromosome 12"/>
</dbReference>
<dbReference type="FunFam" id="3.80.10.10:FF:000215">
    <property type="entry name" value="Receptor-like protein kinase HSL1"/>
    <property type="match status" value="1"/>
</dbReference>
<dbReference type="Pfam" id="PF00560">
    <property type="entry name" value="LRR_1"/>
    <property type="match status" value="5"/>
</dbReference>
<evidence type="ECO:0000256" key="12">
    <source>
        <dbReference type="ARBA" id="ARBA00023136"/>
    </source>
</evidence>
<dbReference type="Pfam" id="PF08263">
    <property type="entry name" value="LRRNT_2"/>
    <property type="match status" value="1"/>
</dbReference>
<keyword evidence="16" id="KW-0732">Signal</keyword>
<feature type="signal peptide" evidence="16">
    <location>
        <begin position="1"/>
        <end position="22"/>
    </location>
</feature>
<keyword evidence="6 15" id="KW-0812">Transmembrane</keyword>
<dbReference type="InterPro" id="IPR050647">
    <property type="entry name" value="Plant_LRR-RLKs"/>
</dbReference>
<keyword evidence="7" id="KW-0677">Repeat</keyword>
<dbReference type="GO" id="GO:0005524">
    <property type="term" value="F:ATP binding"/>
    <property type="evidence" value="ECO:0007669"/>
    <property type="project" value="UniProtKB-UniRule"/>
</dbReference>
<keyword evidence="12 15" id="KW-0472">Membrane</keyword>
<comment type="subcellular location">
    <subcellularLocation>
        <location evidence="1">Membrane</location>
    </subcellularLocation>
</comment>
<keyword evidence="10 14" id="KW-0067">ATP-binding</keyword>
<evidence type="ECO:0000256" key="8">
    <source>
        <dbReference type="ARBA" id="ARBA00022741"/>
    </source>
</evidence>
<feature type="transmembrane region" description="Helical" evidence="15">
    <location>
        <begin position="616"/>
        <end position="635"/>
    </location>
</feature>
<dbReference type="InterPro" id="IPR000719">
    <property type="entry name" value="Prot_kinase_dom"/>
</dbReference>
<dbReference type="SUPFAM" id="SSF56112">
    <property type="entry name" value="Protein kinase-like (PK-like)"/>
    <property type="match status" value="1"/>
</dbReference>
<keyword evidence="13" id="KW-0325">Glycoprotein</keyword>
<dbReference type="PROSITE" id="PS00107">
    <property type="entry name" value="PROTEIN_KINASE_ATP"/>
    <property type="match status" value="1"/>
</dbReference>
<evidence type="ECO:0000256" key="4">
    <source>
        <dbReference type="ARBA" id="ARBA00022614"/>
    </source>
</evidence>
<dbReference type="SMART" id="SM00369">
    <property type="entry name" value="LRR_TYP"/>
    <property type="match status" value="6"/>
</dbReference>
<dbReference type="InterPro" id="IPR001611">
    <property type="entry name" value="Leu-rich_rpt"/>
</dbReference>
<dbReference type="PROSITE" id="PS51450">
    <property type="entry name" value="LRR"/>
    <property type="match status" value="1"/>
</dbReference>
<dbReference type="InterPro" id="IPR003591">
    <property type="entry name" value="Leu-rich_rpt_typical-subtyp"/>
</dbReference>
<dbReference type="GO" id="GO:0016020">
    <property type="term" value="C:membrane"/>
    <property type="evidence" value="ECO:0007669"/>
    <property type="project" value="UniProtKB-SubCell"/>
</dbReference>
<evidence type="ECO:0000256" key="11">
    <source>
        <dbReference type="ARBA" id="ARBA00022989"/>
    </source>
</evidence>
<comment type="similarity">
    <text evidence="2">Belongs to the protein kinase superfamily. Ser/Thr protein kinase family.</text>
</comment>
<evidence type="ECO:0000256" key="1">
    <source>
        <dbReference type="ARBA" id="ARBA00004370"/>
    </source>
</evidence>
<evidence type="ECO:0000313" key="19">
    <source>
        <dbReference type="Proteomes" id="UP001345219"/>
    </source>
</evidence>
<organism evidence="18 19">
    <name type="scientific">Trapa incisa</name>
    <dbReference type="NCBI Taxonomy" id="236973"/>
    <lineage>
        <taxon>Eukaryota</taxon>
        <taxon>Viridiplantae</taxon>
        <taxon>Streptophyta</taxon>
        <taxon>Embryophyta</taxon>
        <taxon>Tracheophyta</taxon>
        <taxon>Spermatophyta</taxon>
        <taxon>Magnoliopsida</taxon>
        <taxon>eudicotyledons</taxon>
        <taxon>Gunneridae</taxon>
        <taxon>Pentapetalae</taxon>
        <taxon>rosids</taxon>
        <taxon>malvids</taxon>
        <taxon>Myrtales</taxon>
        <taxon>Lythraceae</taxon>
        <taxon>Trapa</taxon>
    </lineage>
</organism>
<dbReference type="InterPro" id="IPR001245">
    <property type="entry name" value="Ser-Thr/Tyr_kinase_cat_dom"/>
</dbReference>
<keyword evidence="9" id="KW-0418">Kinase</keyword>
<dbReference type="PANTHER" id="PTHR48056:SF20">
    <property type="entry name" value="PROTEIN KINASE DOMAIN-CONTAINING PROTEIN"/>
    <property type="match status" value="1"/>
</dbReference>
<sequence length="972" mass="107151">MDKLSLLCLAGLLLYSFLPVVATSTGETEVLMEFKRLLGDPTNALESWKPDVGSPCRFIGVTCDGTTGNVLEISLENMSLSGKLSPAIAELKSLTSLSLPMNSITGKVPPELTNCISLRLLNLSDNKMMGKLPDLSGLQNLQVLDLSDNQFTGEFPQWVGNLAGLVSLALGSNDYDEGEIPASLGNLKNLTLLQLMNSSRTGEIPEEIFGLSSLGTLDLSSNRISGNFPRSISKLHSLTKIELFKNNLTGDIPPELSHLTLLQEIDLSDNGLSGILPPEIGNLENLAVFQCYKNNFSGEIPQGFGNLHHLKSFSVYMNRFSGGFPANLGRFSPLESIDISENQFSGEFPSFLCQKGKLLYLLAIENNFSGSFPDSYANCKSLKRLRLSLNRFSGSIPDGLWALPNATMVDFGDNQFTGRISSSIRYSTSLVQLVLQNNRFSEKLPAEISMLKNLQRLYLDNNNFSGTIPSEMGNLDQLWSLHLEMNSFHGSIPAELSRCSKLVDLNLALNSLTGNIPDSIAFMSSLNYLNLSGNQLTGSVPESLRKLKLSSIDMSDNRLMGKIPTDLLAIGGGKAFLGNQGLCADPSTKALLTDLHIPICSAEQSRRNHSALHKNAFFIITVSVLFMVMAGLLFMSYRNFKLRKDAISDEENNGNFMGKERKPEDQIWLRLTSFHQVTIDPKDICNLDERNLIGSGGTGKVYRLELKKKDRQKLTVAVKQLKKEGGVKLLLREMETLGNIRHRNILNLYACLIKEGSSYLVFEYIANGNLYQALHDQIKGKMGELGWFHRYRIALGAARGIAYLHHGCLPPIIHRDIKSTNILLDEDYEPKIADFGVAKVMETPPGRGNENSSGFAGTHGYIAPELAYTVNVTEKSDVYSFGIVLLELITGKKPSDDEFGEGKDIVDWVITHLKDQGSALRVLDRRVMSDANRDAMIKVLKIAVICTSKLPSLRPTMKDVVNLLMDAEPCKQ</sequence>
<dbReference type="PANTHER" id="PTHR48056">
    <property type="entry name" value="LRR RECEPTOR-LIKE SERINE/THREONINE-PROTEIN KINASE-RELATED"/>
    <property type="match status" value="1"/>
</dbReference>
<dbReference type="InterPro" id="IPR013210">
    <property type="entry name" value="LRR_N_plant-typ"/>
</dbReference>
<evidence type="ECO:0000256" key="16">
    <source>
        <dbReference type="SAM" id="SignalP"/>
    </source>
</evidence>
<dbReference type="Gene3D" id="1.10.510.10">
    <property type="entry name" value="Transferase(Phosphotransferase) domain 1"/>
    <property type="match status" value="1"/>
</dbReference>
<dbReference type="Gene3D" id="3.80.10.10">
    <property type="entry name" value="Ribonuclease Inhibitor"/>
    <property type="match status" value="4"/>
</dbReference>
<evidence type="ECO:0000256" key="10">
    <source>
        <dbReference type="ARBA" id="ARBA00022840"/>
    </source>
</evidence>
<evidence type="ECO:0000256" key="6">
    <source>
        <dbReference type="ARBA" id="ARBA00022692"/>
    </source>
</evidence>
<keyword evidence="8 14" id="KW-0547">Nucleotide-binding</keyword>
<gene>
    <name evidence="18" type="ORF">SAY87_014096</name>
</gene>
<accession>A0AAN7GVW3</accession>
<feature type="domain" description="Protein kinase" evidence="17">
    <location>
        <begin position="687"/>
        <end position="972"/>
    </location>
</feature>
<dbReference type="PROSITE" id="PS00108">
    <property type="entry name" value="PROTEIN_KINASE_ST"/>
    <property type="match status" value="1"/>
</dbReference>
<feature type="chain" id="PRO_5043041328" description="Protein kinase domain-containing protein" evidence="16">
    <location>
        <begin position="23"/>
        <end position="972"/>
    </location>
</feature>
<dbReference type="FunFam" id="3.80.10.10:FF:000228">
    <property type="entry name" value="Leucine-rich repeat receptor-like serine/threonine-protein kinase BAM1"/>
    <property type="match status" value="1"/>
</dbReference>
<dbReference type="SUPFAM" id="SSF52058">
    <property type="entry name" value="L domain-like"/>
    <property type="match status" value="1"/>
</dbReference>
<evidence type="ECO:0000256" key="15">
    <source>
        <dbReference type="SAM" id="Phobius"/>
    </source>
</evidence>
<dbReference type="InterPro" id="IPR017441">
    <property type="entry name" value="Protein_kinase_ATP_BS"/>
</dbReference>
<proteinExistence type="inferred from homology"/>
<dbReference type="InterPro" id="IPR008271">
    <property type="entry name" value="Ser/Thr_kinase_AS"/>
</dbReference>
<name>A0AAN7GVW3_9MYRT</name>
<dbReference type="Gene3D" id="3.30.200.20">
    <property type="entry name" value="Phosphorylase Kinase, domain 1"/>
    <property type="match status" value="1"/>
</dbReference>
<evidence type="ECO:0000256" key="9">
    <source>
        <dbReference type="ARBA" id="ARBA00022777"/>
    </source>
</evidence>